<dbReference type="EMBL" id="MASQ01000094">
    <property type="protein sequence ID" value="OCB02522.1"/>
    <property type="molecule type" value="Genomic_DNA"/>
</dbReference>
<dbReference type="Proteomes" id="UP000093129">
    <property type="component" value="Unassembled WGS sequence"/>
</dbReference>
<dbReference type="AlphaFoldDB" id="A0A1B9BXS7"/>
<evidence type="ECO:0000313" key="2">
    <source>
        <dbReference type="Proteomes" id="UP000093129"/>
    </source>
</evidence>
<protein>
    <submittedName>
        <fullName evidence="1">Uncharacterized protein</fullName>
    </submittedName>
</protein>
<proteinExistence type="predicted"/>
<comment type="caution">
    <text evidence="1">The sequence shown here is derived from an EMBL/GenBank/DDBJ whole genome shotgun (WGS) entry which is preliminary data.</text>
</comment>
<name>A0A1B9BXS7_9PROT</name>
<accession>A0A1B9BXS7</accession>
<reference evidence="1 2" key="1">
    <citation type="submission" date="2016-07" db="EMBL/GenBank/DDBJ databases">
        <title>Draft genome of a psychrotolerant acidophile Acidithiobacillus ferrivorans strain YL15.</title>
        <authorList>
            <person name="Peng T."/>
            <person name="Ma L."/>
            <person name="Nan M."/>
            <person name="An N."/>
            <person name="Wang M."/>
            <person name="Qiu G."/>
            <person name="Zeng W."/>
        </authorList>
    </citation>
    <scope>NUCLEOTIDE SEQUENCE [LARGE SCALE GENOMIC DNA]</scope>
    <source>
        <strain evidence="1 2">YL15</strain>
    </source>
</reference>
<organism evidence="1 2">
    <name type="scientific">Acidithiobacillus ferrivorans</name>
    <dbReference type="NCBI Taxonomy" id="160808"/>
    <lineage>
        <taxon>Bacteria</taxon>
        <taxon>Pseudomonadati</taxon>
        <taxon>Pseudomonadota</taxon>
        <taxon>Acidithiobacillia</taxon>
        <taxon>Acidithiobacillales</taxon>
        <taxon>Acidithiobacillaceae</taxon>
        <taxon>Acidithiobacillus</taxon>
    </lineage>
</organism>
<evidence type="ECO:0000313" key="1">
    <source>
        <dbReference type="EMBL" id="OCB02522.1"/>
    </source>
</evidence>
<dbReference type="RefSeq" id="WP_065413549.1">
    <property type="nucleotide sequence ID" value="NZ_MASQ01000094.1"/>
</dbReference>
<sequence>MKFIIEKRTVERMVENNADAGFMSDCPVYVDFRDPRVEYHLRMAAIALSQLYKGGYEHKELAGGWLGIRVESNANQVMSVVKQQGSN</sequence>
<gene>
    <name evidence="1" type="ORF">BBC27_12840</name>
</gene>